<dbReference type="eggNOG" id="ENOG502SBF1">
    <property type="taxonomic scope" value="Eukaryota"/>
</dbReference>
<dbReference type="VEuPathDB" id="FungiDB:KRP22_11693"/>
<keyword evidence="2" id="KW-1185">Reference proteome</keyword>
<dbReference type="EnsemblProtists" id="Phyra95793">
    <property type="protein sequence ID" value="Phyra95793"/>
    <property type="gene ID" value="Phyra95793"/>
</dbReference>
<dbReference type="VEuPathDB" id="FungiDB:KRP23_11074"/>
<evidence type="ECO:0000313" key="1">
    <source>
        <dbReference type="EnsemblProtists" id="Phyra95793"/>
    </source>
</evidence>
<dbReference type="EMBL" id="DS566048">
    <property type="status" value="NOT_ANNOTATED_CDS"/>
    <property type="molecule type" value="Genomic_DNA"/>
</dbReference>
<reference evidence="2" key="1">
    <citation type="journal article" date="2006" name="Science">
        <title>Phytophthora genome sequences uncover evolutionary origins and mechanisms of pathogenesis.</title>
        <authorList>
            <person name="Tyler B.M."/>
            <person name="Tripathy S."/>
            <person name="Zhang X."/>
            <person name="Dehal P."/>
            <person name="Jiang R.H."/>
            <person name="Aerts A."/>
            <person name="Arredondo F.D."/>
            <person name="Baxter L."/>
            <person name="Bensasson D."/>
            <person name="Beynon J.L."/>
            <person name="Chapman J."/>
            <person name="Damasceno C.M."/>
            <person name="Dorrance A.E."/>
            <person name="Dou D."/>
            <person name="Dickerman A.W."/>
            <person name="Dubchak I.L."/>
            <person name="Garbelotto M."/>
            <person name="Gijzen M."/>
            <person name="Gordon S.G."/>
            <person name="Govers F."/>
            <person name="Grunwald N.J."/>
            <person name="Huang W."/>
            <person name="Ivors K.L."/>
            <person name="Jones R.W."/>
            <person name="Kamoun S."/>
            <person name="Krampis K."/>
            <person name="Lamour K.H."/>
            <person name="Lee M.K."/>
            <person name="McDonald W.H."/>
            <person name="Medina M."/>
            <person name="Meijer H.J."/>
            <person name="Nordberg E.K."/>
            <person name="Maclean D.J."/>
            <person name="Ospina-Giraldo M.D."/>
            <person name="Morris P.F."/>
            <person name="Phuntumart V."/>
            <person name="Putnam N.H."/>
            <person name="Rash S."/>
            <person name="Rose J.K."/>
            <person name="Sakihama Y."/>
            <person name="Salamov A.A."/>
            <person name="Savidor A."/>
            <person name="Scheuring C.F."/>
            <person name="Smith B.M."/>
            <person name="Sobral B.W."/>
            <person name="Terry A."/>
            <person name="Torto-Alalibo T.A."/>
            <person name="Win J."/>
            <person name="Xu Z."/>
            <person name="Zhang H."/>
            <person name="Grigoriev I.V."/>
            <person name="Rokhsar D.S."/>
            <person name="Boore J.L."/>
        </authorList>
    </citation>
    <scope>NUCLEOTIDE SEQUENCE [LARGE SCALE GENOMIC DNA]</scope>
    <source>
        <strain evidence="2">Pr102</strain>
    </source>
</reference>
<reference evidence="1" key="2">
    <citation type="submission" date="2015-06" db="UniProtKB">
        <authorList>
            <consortium name="EnsemblProtists"/>
        </authorList>
    </citation>
    <scope>IDENTIFICATION</scope>
    <source>
        <strain evidence="1">Pr102</strain>
    </source>
</reference>
<sequence>MGSARTKRKNVQKRRKRRLFAAIAAEIRTNEVAKWTPEKRELELMRNEEERQRVHAQWGKAVAESAAAFKKRRKVLAQRQQLILSLRQVLEAAMVVQMQREPGK</sequence>
<dbReference type="Proteomes" id="UP000005238">
    <property type="component" value="Unassembled WGS sequence"/>
</dbReference>
<accession>H3HD41</accession>
<name>H3HD41_PHYRM</name>
<dbReference type="AlphaFoldDB" id="H3HD41"/>
<dbReference type="HOGENOM" id="CLU_167908_0_0_1"/>
<organism evidence="1 2">
    <name type="scientific">Phytophthora ramorum</name>
    <name type="common">Sudden oak death agent</name>
    <dbReference type="NCBI Taxonomy" id="164328"/>
    <lineage>
        <taxon>Eukaryota</taxon>
        <taxon>Sar</taxon>
        <taxon>Stramenopiles</taxon>
        <taxon>Oomycota</taxon>
        <taxon>Peronosporomycetes</taxon>
        <taxon>Peronosporales</taxon>
        <taxon>Peronosporaceae</taxon>
        <taxon>Phytophthora</taxon>
    </lineage>
</organism>
<dbReference type="InParanoid" id="H3HD41"/>
<proteinExistence type="predicted"/>
<evidence type="ECO:0000313" key="2">
    <source>
        <dbReference type="Proteomes" id="UP000005238"/>
    </source>
</evidence>
<dbReference type="OMA" id="QRTHERW"/>
<protein>
    <submittedName>
        <fullName evidence="1">Uncharacterized protein</fullName>
    </submittedName>
</protein>